<evidence type="ECO:0000313" key="2">
    <source>
        <dbReference type="EMBL" id="MBK1855612.1"/>
    </source>
</evidence>
<dbReference type="Proteomes" id="UP000634206">
    <property type="component" value="Unassembled WGS sequence"/>
</dbReference>
<dbReference type="EMBL" id="JAENIG010000007">
    <property type="protein sequence ID" value="MBK1855612.1"/>
    <property type="molecule type" value="Genomic_DNA"/>
</dbReference>
<name>A0AAE2V8I4_9BACT</name>
<protein>
    <submittedName>
        <fullName evidence="2">PEP-CTERM sorting domain-containing protein</fullName>
    </submittedName>
</protein>
<evidence type="ECO:0000313" key="3">
    <source>
        <dbReference type="Proteomes" id="UP000634206"/>
    </source>
</evidence>
<evidence type="ECO:0000256" key="1">
    <source>
        <dbReference type="SAM" id="SignalP"/>
    </source>
</evidence>
<organism evidence="2 3">
    <name type="scientific">Oceaniferula flava</name>
    <dbReference type="NCBI Taxonomy" id="2800421"/>
    <lineage>
        <taxon>Bacteria</taxon>
        <taxon>Pseudomonadati</taxon>
        <taxon>Verrucomicrobiota</taxon>
        <taxon>Verrucomicrobiia</taxon>
        <taxon>Verrucomicrobiales</taxon>
        <taxon>Verrucomicrobiaceae</taxon>
        <taxon>Oceaniferula</taxon>
    </lineage>
</organism>
<proteinExistence type="predicted"/>
<dbReference type="RefSeq" id="WP_309490226.1">
    <property type="nucleotide sequence ID" value="NZ_JAENIG010000007.1"/>
</dbReference>
<gene>
    <name evidence="2" type="ORF">JIN83_11625</name>
</gene>
<dbReference type="InterPro" id="IPR013424">
    <property type="entry name" value="Ice-binding_C"/>
</dbReference>
<comment type="caution">
    <text evidence="2">The sequence shown here is derived from an EMBL/GenBank/DDBJ whole genome shotgun (WGS) entry which is preliminary data.</text>
</comment>
<accession>A0AAE2V8I4</accession>
<reference evidence="2" key="1">
    <citation type="submission" date="2021-01" db="EMBL/GenBank/DDBJ databases">
        <title>Modified the classification status of verrucomicrobia.</title>
        <authorList>
            <person name="Feng X."/>
        </authorList>
    </citation>
    <scope>NUCLEOTIDE SEQUENCE</scope>
    <source>
        <strain evidence="2">5K15</strain>
    </source>
</reference>
<dbReference type="AlphaFoldDB" id="A0AAE2V8I4"/>
<keyword evidence="3" id="KW-1185">Reference proteome</keyword>
<keyword evidence="1" id="KW-0732">Signal</keyword>
<feature type="signal peptide" evidence="1">
    <location>
        <begin position="1"/>
        <end position="24"/>
    </location>
</feature>
<sequence>MKPLNQLLLVPTLGAVSLLHSAHAAIIYNASTSNSGIVGNAVNLTSNSFTGTTGALTVTTDASGNNNASGIASNDDINTLKGSALLATDTVTMKMIVTNTTGVNNLRANGIEFGMSPNGTGFRPAENLIFQIDADNDDSGMAIDNFYDPDLTLNVAGWAVTEASLADGFTVTLVADSDGFTFTLFDIEEVGNLSNTTLSYSNTFTGSQFVDNFGGGHMYYTRQGTAGEVDVNISEFSIDVTPIPEPSAAGLLGLSGLALILRRRR</sequence>
<feature type="chain" id="PRO_5042200248" evidence="1">
    <location>
        <begin position="25"/>
        <end position="265"/>
    </location>
</feature>
<dbReference type="NCBIfam" id="TIGR02595">
    <property type="entry name" value="PEP_CTERM"/>
    <property type="match status" value="1"/>
</dbReference>